<dbReference type="InParanoid" id="E3LPR6"/>
<sequence length="275" mass="31436">MVEKNEFSCAAVYCNLSVVLCHYVFHDVNMENVGGCGDVGPRRSSRKRIIKKDVDFHYECDFNTAMYQSTSSLSQPAPQTKRVRTARPSYRMPTVVGKEEAGIGEEVESSYEASNFQPNYQQNYQPNSQPNCQSNYRPNYQSNCQTRYTGEPDTLLVDPVNRQSLLDSLVRLEKPDIINMNTSDILDIHCEVRKTQLLHFELKTIFQNLKRRFETITCAYLKDWSVPRAVQLSAAPSRFVGINQINQLNHLPESDELVVKDVVEKMLNAVTPIDN</sequence>
<reference evidence="1" key="1">
    <citation type="submission" date="2007-07" db="EMBL/GenBank/DDBJ databases">
        <title>PCAP assembly of the Caenorhabditis remanei genome.</title>
        <authorList>
            <consortium name="The Caenorhabditis remanei Sequencing Consortium"/>
            <person name="Wilson R.K."/>
        </authorList>
    </citation>
    <scope>NUCLEOTIDE SEQUENCE [LARGE SCALE GENOMIC DNA]</scope>
    <source>
        <strain evidence="1">PB4641</strain>
    </source>
</reference>
<name>E3LPR6_CAERE</name>
<dbReference type="HOGENOM" id="CLU_108629_0_0_1"/>
<dbReference type="AlphaFoldDB" id="E3LPR6"/>
<evidence type="ECO:0000313" key="2">
    <source>
        <dbReference type="Proteomes" id="UP000008281"/>
    </source>
</evidence>
<dbReference type="EMBL" id="DS268412">
    <property type="protein sequence ID" value="EFP05365.1"/>
    <property type="molecule type" value="Genomic_DNA"/>
</dbReference>
<proteinExistence type="predicted"/>
<protein>
    <submittedName>
        <fullName evidence="1">Uncharacterized protein</fullName>
    </submittedName>
</protein>
<accession>E3LPR6</accession>
<dbReference type="Proteomes" id="UP000008281">
    <property type="component" value="Unassembled WGS sequence"/>
</dbReference>
<gene>
    <name evidence="1" type="ORF">CRE_27007</name>
</gene>
<keyword evidence="2" id="KW-1185">Reference proteome</keyword>
<organism evidence="2">
    <name type="scientific">Caenorhabditis remanei</name>
    <name type="common">Caenorhabditis vulgaris</name>
    <dbReference type="NCBI Taxonomy" id="31234"/>
    <lineage>
        <taxon>Eukaryota</taxon>
        <taxon>Metazoa</taxon>
        <taxon>Ecdysozoa</taxon>
        <taxon>Nematoda</taxon>
        <taxon>Chromadorea</taxon>
        <taxon>Rhabditida</taxon>
        <taxon>Rhabditina</taxon>
        <taxon>Rhabditomorpha</taxon>
        <taxon>Rhabditoidea</taxon>
        <taxon>Rhabditidae</taxon>
        <taxon>Peloderinae</taxon>
        <taxon>Caenorhabditis</taxon>
    </lineage>
</organism>
<dbReference type="OrthoDB" id="5877768at2759"/>
<dbReference type="eggNOG" id="ENOG502TIRX">
    <property type="taxonomic scope" value="Eukaryota"/>
</dbReference>
<evidence type="ECO:0000313" key="1">
    <source>
        <dbReference type="EMBL" id="EFP05365.1"/>
    </source>
</evidence>